<proteinExistence type="predicted"/>
<dbReference type="PRINTS" id="PR00598">
    <property type="entry name" value="HTHMARR"/>
</dbReference>
<accession>A0A5P2G7E0</accession>
<protein>
    <submittedName>
        <fullName evidence="5">MarR family transcriptional regulator</fullName>
    </submittedName>
</protein>
<keyword evidence="1" id="KW-0805">Transcription regulation</keyword>
<dbReference type="PROSITE" id="PS50995">
    <property type="entry name" value="HTH_MARR_2"/>
    <property type="match status" value="1"/>
</dbReference>
<dbReference type="SUPFAM" id="SSF46785">
    <property type="entry name" value="Winged helix' DNA-binding domain"/>
    <property type="match status" value="1"/>
</dbReference>
<keyword evidence="3" id="KW-0804">Transcription</keyword>
<dbReference type="PANTHER" id="PTHR42756:SF1">
    <property type="entry name" value="TRANSCRIPTIONAL REPRESSOR OF EMRAB OPERON"/>
    <property type="match status" value="1"/>
</dbReference>
<evidence type="ECO:0000256" key="2">
    <source>
        <dbReference type="ARBA" id="ARBA00023125"/>
    </source>
</evidence>
<dbReference type="Pfam" id="PF01047">
    <property type="entry name" value="MarR"/>
    <property type="match status" value="1"/>
</dbReference>
<name>A0A5P2G7E0_9BACT</name>
<evidence type="ECO:0000259" key="4">
    <source>
        <dbReference type="PROSITE" id="PS50995"/>
    </source>
</evidence>
<dbReference type="InterPro" id="IPR036388">
    <property type="entry name" value="WH-like_DNA-bd_sf"/>
</dbReference>
<dbReference type="EMBL" id="CP044016">
    <property type="protein sequence ID" value="QES89862.1"/>
    <property type="molecule type" value="Genomic_DNA"/>
</dbReference>
<dbReference type="SMART" id="SM00347">
    <property type="entry name" value="HTH_MARR"/>
    <property type="match status" value="1"/>
</dbReference>
<dbReference type="PANTHER" id="PTHR42756">
    <property type="entry name" value="TRANSCRIPTIONAL REGULATOR, MARR"/>
    <property type="match status" value="1"/>
</dbReference>
<keyword evidence="2" id="KW-0238">DNA-binding</keyword>
<evidence type="ECO:0000256" key="3">
    <source>
        <dbReference type="ARBA" id="ARBA00023163"/>
    </source>
</evidence>
<dbReference type="AlphaFoldDB" id="A0A5P2G7E0"/>
<gene>
    <name evidence="5" type="ORF">E0W69_014755</name>
</gene>
<organism evidence="5 6">
    <name type="scientific">Rhizosphaericola mali</name>
    <dbReference type="NCBI Taxonomy" id="2545455"/>
    <lineage>
        <taxon>Bacteria</taxon>
        <taxon>Pseudomonadati</taxon>
        <taxon>Bacteroidota</taxon>
        <taxon>Chitinophagia</taxon>
        <taxon>Chitinophagales</taxon>
        <taxon>Chitinophagaceae</taxon>
        <taxon>Rhizosphaericola</taxon>
    </lineage>
</organism>
<evidence type="ECO:0000313" key="5">
    <source>
        <dbReference type="EMBL" id="QES89862.1"/>
    </source>
</evidence>
<keyword evidence="6" id="KW-1185">Reference proteome</keyword>
<reference evidence="5 6" key="1">
    <citation type="submission" date="2019-09" db="EMBL/GenBank/DDBJ databases">
        <title>Complete genome sequence of Arachidicoccus sp. B3-10 isolated from apple orchard soil.</title>
        <authorList>
            <person name="Kim H.S."/>
            <person name="Han K.-I."/>
            <person name="Suh M.K."/>
            <person name="Lee K.C."/>
            <person name="Eom M.K."/>
            <person name="Kim J.-S."/>
            <person name="Kang S.W."/>
            <person name="Sin Y."/>
            <person name="Lee J.-S."/>
        </authorList>
    </citation>
    <scope>NUCLEOTIDE SEQUENCE [LARGE SCALE GENOMIC DNA]</scope>
    <source>
        <strain evidence="5 6">B3-10</strain>
    </source>
</reference>
<dbReference type="GO" id="GO:0003677">
    <property type="term" value="F:DNA binding"/>
    <property type="evidence" value="ECO:0007669"/>
    <property type="project" value="UniProtKB-KW"/>
</dbReference>
<evidence type="ECO:0000256" key="1">
    <source>
        <dbReference type="ARBA" id="ARBA00023015"/>
    </source>
</evidence>
<dbReference type="Gene3D" id="1.10.10.10">
    <property type="entry name" value="Winged helix-like DNA-binding domain superfamily/Winged helix DNA-binding domain"/>
    <property type="match status" value="1"/>
</dbReference>
<sequence length="147" mass="17267">MKEKDFEIAMHNYFGVILRTRQDLRNRVQKMLENNGYFDITLEMSQLLYCLRSLGGTANQQELADKIGKNKSSITSLIENLHKREMIVRKTDPTDRRHNLISFTEKGDSFINDFYPEVYRTYNIDKMNISLAEIVKITDILEKLIIS</sequence>
<evidence type="ECO:0000313" key="6">
    <source>
        <dbReference type="Proteomes" id="UP000292424"/>
    </source>
</evidence>
<dbReference type="GO" id="GO:0003700">
    <property type="term" value="F:DNA-binding transcription factor activity"/>
    <property type="evidence" value="ECO:0007669"/>
    <property type="project" value="InterPro"/>
</dbReference>
<dbReference type="KEGG" id="arac:E0W69_014755"/>
<dbReference type="Proteomes" id="UP000292424">
    <property type="component" value="Chromosome"/>
</dbReference>
<dbReference type="InterPro" id="IPR036390">
    <property type="entry name" value="WH_DNA-bd_sf"/>
</dbReference>
<dbReference type="OrthoDB" id="996843at2"/>
<feature type="domain" description="HTH marR-type" evidence="4">
    <location>
        <begin position="10"/>
        <end position="146"/>
    </location>
</feature>
<dbReference type="InterPro" id="IPR000835">
    <property type="entry name" value="HTH_MarR-typ"/>
</dbReference>